<organism evidence="2 3">
    <name type="scientific">Pseudohaliea rubra DSM 19751</name>
    <dbReference type="NCBI Taxonomy" id="1265313"/>
    <lineage>
        <taxon>Bacteria</taxon>
        <taxon>Pseudomonadati</taxon>
        <taxon>Pseudomonadota</taxon>
        <taxon>Gammaproteobacteria</taxon>
        <taxon>Cellvibrionales</taxon>
        <taxon>Halieaceae</taxon>
        <taxon>Pseudohaliea</taxon>
    </lineage>
</organism>
<accession>A0A095VSP6</accession>
<gene>
    <name evidence="2" type="ORF">HRUBRA_01081</name>
</gene>
<feature type="transmembrane region" description="Helical" evidence="1">
    <location>
        <begin position="131"/>
        <end position="154"/>
    </location>
</feature>
<keyword evidence="3" id="KW-1185">Reference proteome</keyword>
<dbReference type="EMBL" id="AUVB01000028">
    <property type="protein sequence ID" value="KGE04395.1"/>
    <property type="molecule type" value="Genomic_DNA"/>
</dbReference>
<dbReference type="InterPro" id="IPR010380">
    <property type="entry name" value="DUF975"/>
</dbReference>
<evidence type="ECO:0000256" key="1">
    <source>
        <dbReference type="SAM" id="Phobius"/>
    </source>
</evidence>
<name>A0A095VSP6_9GAMM</name>
<protein>
    <recommendedName>
        <fullName evidence="4">Glycerophosphoryl diester phosphodiesterase membrane domain-containing protein</fullName>
    </recommendedName>
</protein>
<dbReference type="STRING" id="1265313.HRUBRA_01081"/>
<dbReference type="HOGENOM" id="CLU_1358619_0_0_6"/>
<feature type="transmembrane region" description="Helical" evidence="1">
    <location>
        <begin position="80"/>
        <end position="110"/>
    </location>
</feature>
<keyword evidence="1" id="KW-1133">Transmembrane helix</keyword>
<evidence type="ECO:0008006" key="4">
    <source>
        <dbReference type="Google" id="ProtNLM"/>
    </source>
</evidence>
<sequence length="185" mass="20342">MDSAAILSILKRSFDAFLRDILPLIVAGFFVSLLTGLTLGILGGPLLAGLYRMVSLRLREGREPQFADVFYFERFLQFVLAFYALVILMAIGFALFILPGLFLATIWLYVLPLMVERDLGLGEAMRESKALADRVGLAQQFTLTLVLVLLGAVLSTLTDGLSAIFFTPFAAIYVLTALRDVEARG</sequence>
<keyword evidence="1" id="KW-0812">Transmembrane</keyword>
<dbReference type="PANTHER" id="PTHR40076">
    <property type="entry name" value="MEMBRANE PROTEIN-RELATED"/>
    <property type="match status" value="1"/>
</dbReference>
<dbReference type="OrthoDB" id="5516623at2"/>
<reference evidence="2 3" key="1">
    <citation type="journal article" date="2014" name="Genome Announc.">
        <title>Genome Sequence of Gammaproteobacterial Pseudohaliea rubra Type Strain DSM 19751, Isolated from Coastal Seawater of the Mediterranean Sea.</title>
        <authorList>
            <person name="Spring S."/>
            <person name="Fiebig A."/>
            <person name="Riedel T."/>
            <person name="Goker M."/>
            <person name="Klenk H.P."/>
        </authorList>
    </citation>
    <scope>NUCLEOTIDE SEQUENCE [LARGE SCALE GENOMIC DNA]</scope>
    <source>
        <strain evidence="2 3">DSM 19751</strain>
    </source>
</reference>
<dbReference type="PANTHER" id="PTHR40076:SF1">
    <property type="entry name" value="MEMBRANE PROTEIN"/>
    <property type="match status" value="1"/>
</dbReference>
<proteinExistence type="predicted"/>
<dbReference type="Proteomes" id="UP000029640">
    <property type="component" value="Unassembled WGS sequence"/>
</dbReference>
<evidence type="ECO:0000313" key="2">
    <source>
        <dbReference type="EMBL" id="KGE04395.1"/>
    </source>
</evidence>
<dbReference type="eggNOG" id="COG5523">
    <property type="taxonomic scope" value="Bacteria"/>
</dbReference>
<dbReference type="AlphaFoldDB" id="A0A095VSP6"/>
<feature type="transmembrane region" description="Helical" evidence="1">
    <location>
        <begin position="160"/>
        <end position="178"/>
    </location>
</feature>
<evidence type="ECO:0000313" key="3">
    <source>
        <dbReference type="Proteomes" id="UP000029640"/>
    </source>
</evidence>
<keyword evidence="1" id="KW-0472">Membrane</keyword>
<dbReference type="RefSeq" id="WP_035515041.1">
    <property type="nucleotide sequence ID" value="NZ_KN234752.1"/>
</dbReference>
<feature type="transmembrane region" description="Helical" evidence="1">
    <location>
        <begin position="21"/>
        <end position="48"/>
    </location>
</feature>
<comment type="caution">
    <text evidence="2">The sequence shown here is derived from an EMBL/GenBank/DDBJ whole genome shotgun (WGS) entry which is preliminary data.</text>
</comment>